<proteinExistence type="predicted"/>
<evidence type="ECO:0008006" key="4">
    <source>
        <dbReference type="Google" id="ProtNLM"/>
    </source>
</evidence>
<reference evidence="3" key="1">
    <citation type="journal article" date="2019" name="Int. J. Syst. Evol. Microbiol.">
        <title>The Global Catalogue of Microorganisms (GCM) 10K type strain sequencing project: providing services to taxonomists for standard genome sequencing and annotation.</title>
        <authorList>
            <consortium name="The Broad Institute Genomics Platform"/>
            <consortium name="The Broad Institute Genome Sequencing Center for Infectious Disease"/>
            <person name="Wu L."/>
            <person name="Ma J."/>
        </authorList>
    </citation>
    <scope>NUCLEOTIDE SEQUENCE [LARGE SCALE GENOMIC DNA]</scope>
    <source>
        <strain evidence="3">KCTC 42182</strain>
    </source>
</reference>
<accession>A0ABV7VA66</accession>
<name>A0ABV7VA66_9PROT</name>
<evidence type="ECO:0000313" key="3">
    <source>
        <dbReference type="Proteomes" id="UP001595711"/>
    </source>
</evidence>
<evidence type="ECO:0000256" key="1">
    <source>
        <dbReference type="SAM" id="SignalP"/>
    </source>
</evidence>
<evidence type="ECO:0000313" key="2">
    <source>
        <dbReference type="EMBL" id="MFC3674343.1"/>
    </source>
</evidence>
<protein>
    <recommendedName>
        <fullName evidence="4">Lipoprotein</fullName>
    </recommendedName>
</protein>
<dbReference type="EMBL" id="JBHRYJ010000001">
    <property type="protein sequence ID" value="MFC3674343.1"/>
    <property type="molecule type" value="Genomic_DNA"/>
</dbReference>
<dbReference type="RefSeq" id="WP_379721147.1">
    <property type="nucleotide sequence ID" value="NZ_JBHRYJ010000001.1"/>
</dbReference>
<dbReference type="Proteomes" id="UP001595711">
    <property type="component" value="Unassembled WGS sequence"/>
</dbReference>
<keyword evidence="1" id="KW-0732">Signal</keyword>
<gene>
    <name evidence="2" type="ORF">ACFOOQ_02235</name>
</gene>
<comment type="caution">
    <text evidence="2">The sequence shown here is derived from an EMBL/GenBank/DDBJ whole genome shotgun (WGS) entry which is preliminary data.</text>
</comment>
<organism evidence="2 3">
    <name type="scientific">Ferrovibrio xuzhouensis</name>
    <dbReference type="NCBI Taxonomy" id="1576914"/>
    <lineage>
        <taxon>Bacteria</taxon>
        <taxon>Pseudomonadati</taxon>
        <taxon>Pseudomonadota</taxon>
        <taxon>Alphaproteobacteria</taxon>
        <taxon>Rhodospirillales</taxon>
        <taxon>Rhodospirillaceae</taxon>
        <taxon>Ferrovibrio</taxon>
    </lineage>
</organism>
<sequence>MELSAGSIRLAQAVGLLCLLAACSGAGPEPYTLANWKPGEESQYAVASLAPQKGPNGKPTLSVCYSKALNSVEDIRRLVTRNCTNPGLMENKLDLYACSATSPIRATFSCDGLSREAAEARPNLGPSSTFTGSFNLGSD</sequence>
<feature type="signal peptide" evidence="1">
    <location>
        <begin position="1"/>
        <end position="26"/>
    </location>
</feature>
<keyword evidence="3" id="KW-1185">Reference proteome</keyword>
<feature type="chain" id="PRO_5047145638" description="Lipoprotein" evidence="1">
    <location>
        <begin position="27"/>
        <end position="139"/>
    </location>
</feature>